<keyword evidence="1" id="KW-0472">Membrane</keyword>
<comment type="caution">
    <text evidence="2">The sequence shown here is derived from an EMBL/GenBank/DDBJ whole genome shotgun (WGS) entry which is preliminary data.</text>
</comment>
<name>A0A9P8LRN4_9EUKA</name>
<protein>
    <recommendedName>
        <fullName evidence="4">Transmembrane protein</fullName>
    </recommendedName>
</protein>
<accession>A0A9P8LRN4</accession>
<gene>
    <name evidence="2" type="ORF">SS50377_25079</name>
</gene>
<evidence type="ECO:0000313" key="3">
    <source>
        <dbReference type="Proteomes" id="UP000018208"/>
    </source>
</evidence>
<dbReference type="AlphaFoldDB" id="A0A9P8LRN4"/>
<keyword evidence="1" id="KW-1133">Transmembrane helix</keyword>
<reference evidence="2 3" key="1">
    <citation type="journal article" date="2014" name="PLoS Genet.">
        <title>The Genome of Spironucleus salmonicida Highlights a Fish Pathogen Adapted to Fluctuating Environments.</title>
        <authorList>
            <person name="Xu F."/>
            <person name="Jerlstrom-Hultqvist J."/>
            <person name="Einarsson E."/>
            <person name="Astvaldsson A."/>
            <person name="Svard S.G."/>
            <person name="Andersson J.O."/>
        </authorList>
    </citation>
    <scope>NUCLEOTIDE SEQUENCE [LARGE SCALE GENOMIC DNA]</scope>
    <source>
        <strain evidence="2 3">ATCC 50377</strain>
    </source>
</reference>
<organism evidence="2 3">
    <name type="scientific">Spironucleus salmonicida</name>
    <dbReference type="NCBI Taxonomy" id="348837"/>
    <lineage>
        <taxon>Eukaryota</taxon>
        <taxon>Metamonada</taxon>
        <taxon>Diplomonadida</taxon>
        <taxon>Hexamitidae</taxon>
        <taxon>Hexamitinae</taxon>
        <taxon>Spironucleus</taxon>
    </lineage>
</organism>
<keyword evidence="1" id="KW-0812">Transmembrane</keyword>
<dbReference type="KEGG" id="ssao:94299102"/>
<dbReference type="RefSeq" id="XP_067763737.1">
    <property type="nucleotide sequence ID" value="XM_067908916.1"/>
</dbReference>
<dbReference type="Proteomes" id="UP000018208">
    <property type="component" value="Unassembled WGS sequence"/>
</dbReference>
<evidence type="ECO:0000256" key="1">
    <source>
        <dbReference type="SAM" id="Phobius"/>
    </source>
</evidence>
<keyword evidence="3" id="KW-1185">Reference proteome</keyword>
<proteinExistence type="predicted"/>
<dbReference type="GeneID" id="94299102"/>
<feature type="transmembrane region" description="Helical" evidence="1">
    <location>
        <begin position="487"/>
        <end position="510"/>
    </location>
</feature>
<evidence type="ECO:0008006" key="4">
    <source>
        <dbReference type="Google" id="ProtNLM"/>
    </source>
</evidence>
<sequence length="526" mass="60765">MLLLSLSLNCFSYNSTLTFSEVSGYAFVSLFTRNFDLDQETQSICNKYQQLQTQMVISLGTNTLQSTNIFFDFTHNQTIKLTCIESTDLCIAEMKTLTNLKYSFVFNQISSEFSSTVSTLSMEFYNHEQCFSEVYIVPDLVQGVYTITFPKAYLCRFEQVDVDIQMHIYPDLVWTHRIKNYNQSLVQYQGLAVECIDQSYSYEKCIADVYSVYFEAFFTGFIRLVTYNEVDPDNTNPNLKPYETIIQQEIQGIRAISYKNFYKELIVNFQGDKIHFTTTLLNASAFNTTEQAFVTLCVQESKNFTEGRTWVFEQQMLLFDFYQPEFWIDCTNASNVTECKEDIVYLEYYGQEFTYNLQVAFMYYNFSLMEIYFDRAVYVAACINSANILRKDNQFCVTVNYLNGCDPGPVIQIPISLFISNDAAEQYNITLQTGQFFQNSLEIMFPKPFCYPPDILKVSFNNATWGMLNFAGTQIPIIRFSVERTNVVQIEGISCILITVFLAFGGYFISLNAGPGRHVKPVLIEE</sequence>
<dbReference type="EMBL" id="AUWU02000005">
    <property type="protein sequence ID" value="KAH0572964.1"/>
    <property type="molecule type" value="Genomic_DNA"/>
</dbReference>
<evidence type="ECO:0000313" key="2">
    <source>
        <dbReference type="EMBL" id="KAH0572964.1"/>
    </source>
</evidence>